<sequence>MHHTKLKVKPETSAKRERKLSQLPVVIDILFEIFIHLQPSDLINIMYSSKAFRTLLSLRVSQFLWKAARLNVPDFPDCPADLSEIQYAKLAFDPHCYRCGMETRNHPHWVVRARFCNACLKVVLVPIAKTPQSRQLLNIVGVVVLTIGKQRCSKSYFCEPQVKRLSRLLEQPNKNRRICPSWAEAERKLRNIKKHAELCVEWEAKAQRLHKEQIEHIKRTRIADIRLKLTERGMSEAVANLDQIAFENHILVKAAIPLTDSTWKIIKQPLMDWLHEQEALRLAILVLNNYQTTHPDSPLPCIEDFVALKEVQAVFKAPSTIPISEKSFGDVAGLVEGWNRSAHPERANQ</sequence>
<evidence type="ECO:0008006" key="3">
    <source>
        <dbReference type="Google" id="ProtNLM"/>
    </source>
</evidence>
<evidence type="ECO:0000313" key="1">
    <source>
        <dbReference type="EMBL" id="TDL18047.1"/>
    </source>
</evidence>
<dbReference type="SUPFAM" id="SSF81383">
    <property type="entry name" value="F-box domain"/>
    <property type="match status" value="1"/>
</dbReference>
<organism evidence="1 2">
    <name type="scientific">Rickenella mellea</name>
    <dbReference type="NCBI Taxonomy" id="50990"/>
    <lineage>
        <taxon>Eukaryota</taxon>
        <taxon>Fungi</taxon>
        <taxon>Dikarya</taxon>
        <taxon>Basidiomycota</taxon>
        <taxon>Agaricomycotina</taxon>
        <taxon>Agaricomycetes</taxon>
        <taxon>Hymenochaetales</taxon>
        <taxon>Rickenellaceae</taxon>
        <taxon>Rickenella</taxon>
    </lineage>
</organism>
<dbReference type="STRING" id="50990.A0A4Y7PRJ1"/>
<gene>
    <name evidence="1" type="ORF">BD410DRAFT_753724</name>
</gene>
<name>A0A4Y7PRJ1_9AGAM</name>
<reference evidence="1 2" key="1">
    <citation type="submission" date="2018-06" db="EMBL/GenBank/DDBJ databases">
        <title>A transcriptomic atlas of mushroom development highlights an independent origin of complex multicellularity.</title>
        <authorList>
            <consortium name="DOE Joint Genome Institute"/>
            <person name="Krizsan K."/>
            <person name="Almasi E."/>
            <person name="Merenyi Z."/>
            <person name="Sahu N."/>
            <person name="Viragh M."/>
            <person name="Koszo T."/>
            <person name="Mondo S."/>
            <person name="Kiss B."/>
            <person name="Balint B."/>
            <person name="Kues U."/>
            <person name="Barry K."/>
            <person name="Hegedus J.C."/>
            <person name="Henrissat B."/>
            <person name="Johnson J."/>
            <person name="Lipzen A."/>
            <person name="Ohm R."/>
            <person name="Nagy I."/>
            <person name="Pangilinan J."/>
            <person name="Yan J."/>
            <person name="Xiong Y."/>
            <person name="Grigoriev I.V."/>
            <person name="Hibbett D.S."/>
            <person name="Nagy L.G."/>
        </authorList>
    </citation>
    <scope>NUCLEOTIDE SEQUENCE [LARGE SCALE GENOMIC DNA]</scope>
    <source>
        <strain evidence="1 2">SZMC22713</strain>
    </source>
</reference>
<proteinExistence type="predicted"/>
<dbReference type="InterPro" id="IPR036047">
    <property type="entry name" value="F-box-like_dom_sf"/>
</dbReference>
<dbReference type="EMBL" id="ML170213">
    <property type="protein sequence ID" value="TDL18047.1"/>
    <property type="molecule type" value="Genomic_DNA"/>
</dbReference>
<dbReference type="VEuPathDB" id="FungiDB:BD410DRAFT_753724"/>
<evidence type="ECO:0000313" key="2">
    <source>
        <dbReference type="Proteomes" id="UP000294933"/>
    </source>
</evidence>
<dbReference type="AlphaFoldDB" id="A0A4Y7PRJ1"/>
<dbReference type="OrthoDB" id="2322499at2759"/>
<accession>A0A4Y7PRJ1</accession>
<protein>
    <recommendedName>
        <fullName evidence="3">F-box domain-containing protein</fullName>
    </recommendedName>
</protein>
<keyword evidence="2" id="KW-1185">Reference proteome</keyword>
<dbReference type="Proteomes" id="UP000294933">
    <property type="component" value="Unassembled WGS sequence"/>
</dbReference>